<protein>
    <submittedName>
        <fullName evidence="11">DMT family transporter</fullName>
    </submittedName>
</protein>
<evidence type="ECO:0000256" key="6">
    <source>
        <dbReference type="ARBA" id="ARBA00023136"/>
    </source>
</evidence>
<evidence type="ECO:0000256" key="7">
    <source>
        <dbReference type="SAM" id="MobiDB-lite"/>
    </source>
</evidence>
<feature type="transmembrane region" description="Helical" evidence="8">
    <location>
        <begin position="207"/>
        <end position="227"/>
    </location>
</feature>
<comment type="similarity">
    <text evidence="2">Belongs to the EamA transporter family.</text>
</comment>
<feature type="transmembrane region" description="Helical" evidence="8">
    <location>
        <begin position="123"/>
        <end position="141"/>
    </location>
</feature>
<dbReference type="PANTHER" id="PTHR32322">
    <property type="entry name" value="INNER MEMBRANE TRANSPORTER"/>
    <property type="match status" value="1"/>
</dbReference>
<feature type="transmembrane region" description="Helical" evidence="8">
    <location>
        <begin position="70"/>
        <end position="90"/>
    </location>
</feature>
<dbReference type="InterPro" id="IPR050638">
    <property type="entry name" value="AA-Vitamin_Transporters"/>
</dbReference>
<proteinExistence type="inferred from homology"/>
<dbReference type="SUPFAM" id="SSF103481">
    <property type="entry name" value="Multidrug resistance efflux transporter EmrE"/>
    <property type="match status" value="2"/>
</dbReference>
<gene>
    <name evidence="11" type="ORF">GCU60_03130</name>
</gene>
<dbReference type="GO" id="GO:0005886">
    <property type="term" value="C:plasma membrane"/>
    <property type="evidence" value="ECO:0007669"/>
    <property type="project" value="UniProtKB-SubCell"/>
</dbReference>
<keyword evidence="6 8" id="KW-0472">Membrane</keyword>
<comment type="caution">
    <text evidence="11">The sequence shown here is derived from an EMBL/GenBank/DDBJ whole genome shotgun (WGS) entry which is preliminary data.</text>
</comment>
<feature type="transmembrane region" description="Helical" evidence="8">
    <location>
        <begin position="262"/>
        <end position="279"/>
    </location>
</feature>
<dbReference type="InterPro" id="IPR037185">
    <property type="entry name" value="EmrE-like"/>
</dbReference>
<keyword evidence="3" id="KW-1003">Cell membrane</keyword>
<dbReference type="InterPro" id="IPR000620">
    <property type="entry name" value="EamA_dom"/>
</dbReference>
<dbReference type="Pfam" id="PF00892">
    <property type="entry name" value="EamA"/>
    <property type="match status" value="2"/>
</dbReference>
<dbReference type="PANTHER" id="PTHR32322:SF18">
    <property type="entry name" value="S-ADENOSYLMETHIONINE_S-ADENOSYLHOMOCYSTEINE TRANSPORTER"/>
    <property type="match status" value="1"/>
</dbReference>
<feature type="signal peptide" evidence="9">
    <location>
        <begin position="1"/>
        <end position="25"/>
    </location>
</feature>
<evidence type="ECO:0000256" key="8">
    <source>
        <dbReference type="SAM" id="Phobius"/>
    </source>
</evidence>
<sequence>MTRFPPGLLQCMAAAVLFGASTPLAAPLAREMNAPTLAGLLYLGAALAVAPQNLRRLPPSSALRANGSRLAVAVVLGGAVGPVLLAAGLARTSAASASLLLNLELVFTVLLAGWFFREHIGPRVAAATVLVTSAGLLLSSWNTSPDIRLGAVLVIGACLCWALDNCATANVDRLAPSFITFIKGVIAGSANLAIGLSTGAGPTASDAILAVGIGMIGYGLSITLWVTGARSLGAARGQVVFSAAPFIGVLLAWTLLAEPVTAPQIVAMVLLLAGITLVVRSDHDHAHAHEPLEHIHEHAHDDHHADHEHAAGTPDRHSHPHRHEPLRHDHAHVPDLHHRHGH</sequence>
<evidence type="ECO:0000256" key="3">
    <source>
        <dbReference type="ARBA" id="ARBA00022475"/>
    </source>
</evidence>
<comment type="subcellular location">
    <subcellularLocation>
        <location evidence="1">Cell membrane</location>
        <topology evidence="1">Multi-pass membrane protein</topology>
    </subcellularLocation>
</comment>
<feature type="transmembrane region" description="Helical" evidence="8">
    <location>
        <begin position="147"/>
        <end position="166"/>
    </location>
</feature>
<evidence type="ECO:0000256" key="1">
    <source>
        <dbReference type="ARBA" id="ARBA00004651"/>
    </source>
</evidence>
<keyword evidence="4 8" id="KW-0812">Transmembrane</keyword>
<evidence type="ECO:0000256" key="5">
    <source>
        <dbReference type="ARBA" id="ARBA00022989"/>
    </source>
</evidence>
<feature type="domain" description="EamA" evidence="10">
    <location>
        <begin position="6"/>
        <end position="138"/>
    </location>
</feature>
<dbReference type="RefSeq" id="WP_163202188.1">
    <property type="nucleotide sequence ID" value="NZ_JAAGWG010000003.1"/>
</dbReference>
<evidence type="ECO:0000256" key="9">
    <source>
        <dbReference type="SAM" id="SignalP"/>
    </source>
</evidence>
<feature type="compositionally biased region" description="Basic and acidic residues" evidence="7">
    <location>
        <begin position="298"/>
        <end position="317"/>
    </location>
</feature>
<dbReference type="AlphaFoldDB" id="A0A6L9VZ68"/>
<feature type="transmembrane region" description="Helical" evidence="8">
    <location>
        <begin position="239"/>
        <end position="256"/>
    </location>
</feature>
<keyword evidence="9" id="KW-0732">Signal</keyword>
<evidence type="ECO:0000256" key="2">
    <source>
        <dbReference type="ARBA" id="ARBA00007362"/>
    </source>
</evidence>
<evidence type="ECO:0000259" key="10">
    <source>
        <dbReference type="Pfam" id="PF00892"/>
    </source>
</evidence>
<feature type="compositionally biased region" description="Basic and acidic residues" evidence="7">
    <location>
        <begin position="326"/>
        <end position="336"/>
    </location>
</feature>
<dbReference type="Proteomes" id="UP000479241">
    <property type="component" value="Unassembled WGS sequence"/>
</dbReference>
<evidence type="ECO:0000313" key="12">
    <source>
        <dbReference type="Proteomes" id="UP000479241"/>
    </source>
</evidence>
<feature type="chain" id="PRO_5026695665" evidence="9">
    <location>
        <begin position="26"/>
        <end position="342"/>
    </location>
</feature>
<feature type="region of interest" description="Disordered" evidence="7">
    <location>
        <begin position="298"/>
        <end position="342"/>
    </location>
</feature>
<keyword evidence="5 8" id="KW-1133">Transmembrane helix</keyword>
<feature type="domain" description="EamA" evidence="10">
    <location>
        <begin position="149"/>
        <end position="279"/>
    </location>
</feature>
<evidence type="ECO:0000256" key="4">
    <source>
        <dbReference type="ARBA" id="ARBA00022692"/>
    </source>
</evidence>
<evidence type="ECO:0000313" key="11">
    <source>
        <dbReference type="EMBL" id="NEK84759.1"/>
    </source>
</evidence>
<organism evidence="11 12">
    <name type="scientific">Blastococcus saxobsidens</name>
    <dbReference type="NCBI Taxonomy" id="138336"/>
    <lineage>
        <taxon>Bacteria</taxon>
        <taxon>Bacillati</taxon>
        <taxon>Actinomycetota</taxon>
        <taxon>Actinomycetes</taxon>
        <taxon>Geodermatophilales</taxon>
        <taxon>Geodermatophilaceae</taxon>
        <taxon>Blastococcus</taxon>
    </lineage>
</organism>
<dbReference type="Gene3D" id="1.10.3730.20">
    <property type="match status" value="1"/>
</dbReference>
<feature type="transmembrane region" description="Helical" evidence="8">
    <location>
        <begin position="96"/>
        <end position="116"/>
    </location>
</feature>
<name>A0A6L9VZ68_9ACTN</name>
<dbReference type="EMBL" id="JAAGWG010000003">
    <property type="protein sequence ID" value="NEK84759.1"/>
    <property type="molecule type" value="Genomic_DNA"/>
</dbReference>
<accession>A0A6L9VZ68</accession>
<reference evidence="11 12" key="1">
    <citation type="submission" date="2019-12" db="EMBL/GenBank/DDBJ databases">
        <title>the WGS of Blastococcus saxobsidens 67B17.</title>
        <authorList>
            <person name="Jiang Z."/>
        </authorList>
    </citation>
    <scope>NUCLEOTIDE SEQUENCE [LARGE SCALE GENOMIC DNA]</scope>
    <source>
        <strain evidence="11 12">67B17</strain>
    </source>
</reference>